<dbReference type="EMBL" id="JABEBT010000033">
    <property type="protein sequence ID" value="KAF7636168.1"/>
    <property type="molecule type" value="Genomic_DNA"/>
</dbReference>
<dbReference type="Gene3D" id="2.30.29.30">
    <property type="entry name" value="Pleckstrin-homology domain (PH domain)/Phosphotyrosine-binding domain (PTB)"/>
    <property type="match status" value="1"/>
</dbReference>
<comment type="caution">
    <text evidence="3">The sequence shown here is derived from an EMBL/GenBank/DDBJ whole genome shotgun (WGS) entry which is preliminary data.</text>
</comment>
<feature type="compositionally biased region" description="Polar residues" evidence="1">
    <location>
        <begin position="313"/>
        <end position="324"/>
    </location>
</feature>
<feature type="domain" description="WH1" evidence="2">
    <location>
        <begin position="2"/>
        <end position="118"/>
    </location>
</feature>
<dbReference type="PANTHER" id="PTHR11202">
    <property type="entry name" value="SPROUTY-RELATED, EVH1 DOMAIN-CONTAINING PROTEIN FAMILY MEMBER"/>
    <property type="match status" value="1"/>
</dbReference>
<feature type="compositionally biased region" description="Pro residues" evidence="1">
    <location>
        <begin position="325"/>
        <end position="336"/>
    </location>
</feature>
<dbReference type="Pfam" id="PF00568">
    <property type="entry name" value="WH1"/>
    <property type="match status" value="1"/>
</dbReference>
<dbReference type="InterPro" id="IPR011993">
    <property type="entry name" value="PH-like_dom_sf"/>
</dbReference>
<dbReference type="PROSITE" id="PS50229">
    <property type="entry name" value="WH1"/>
    <property type="match status" value="1"/>
</dbReference>
<dbReference type="OrthoDB" id="31170at2759"/>
<dbReference type="SUPFAM" id="SSF50729">
    <property type="entry name" value="PH domain-like"/>
    <property type="match status" value="1"/>
</dbReference>
<proteinExistence type="predicted"/>
<dbReference type="SMART" id="SM00461">
    <property type="entry name" value="WH1"/>
    <property type="match status" value="1"/>
</dbReference>
<protein>
    <submittedName>
        <fullName evidence="3">WH1 domain-containing protein</fullName>
    </submittedName>
</protein>
<name>A0A8S9ZSC9_9BILA</name>
<evidence type="ECO:0000256" key="1">
    <source>
        <dbReference type="SAM" id="MobiDB-lite"/>
    </source>
</evidence>
<feature type="compositionally biased region" description="Low complexity" evidence="1">
    <location>
        <begin position="385"/>
        <end position="396"/>
    </location>
</feature>
<dbReference type="PANTHER" id="PTHR11202:SF22">
    <property type="entry name" value="PROTEIN ENABLED"/>
    <property type="match status" value="1"/>
</dbReference>
<evidence type="ECO:0000313" key="4">
    <source>
        <dbReference type="Proteomes" id="UP000605970"/>
    </source>
</evidence>
<keyword evidence="4" id="KW-1185">Reference proteome</keyword>
<reference evidence="3" key="1">
    <citation type="journal article" date="2020" name="Ecol. Evol.">
        <title>Genome structure and content of the rice root-knot nematode (Meloidogyne graminicola).</title>
        <authorList>
            <person name="Phan N.T."/>
            <person name="Danchin E.G.J."/>
            <person name="Klopp C."/>
            <person name="Perfus-Barbeoch L."/>
            <person name="Kozlowski D.K."/>
            <person name="Koutsovoulos G.D."/>
            <person name="Lopez-Roques C."/>
            <person name="Bouchez O."/>
            <person name="Zahm M."/>
            <person name="Besnard G."/>
            <person name="Bellafiore S."/>
        </authorList>
    </citation>
    <scope>NUCLEOTIDE SEQUENCE</scope>
    <source>
        <strain evidence="3">VN-18</strain>
    </source>
</reference>
<feature type="region of interest" description="Disordered" evidence="1">
    <location>
        <begin position="292"/>
        <end position="339"/>
    </location>
</feature>
<accession>A0A8S9ZSC9</accession>
<evidence type="ECO:0000259" key="2">
    <source>
        <dbReference type="PROSITE" id="PS50229"/>
    </source>
</evidence>
<feature type="region of interest" description="Disordered" evidence="1">
    <location>
        <begin position="364"/>
        <end position="396"/>
    </location>
</feature>
<gene>
    <name evidence="3" type="ORF">Mgra_00004427</name>
</gene>
<dbReference type="GO" id="GO:0017124">
    <property type="term" value="F:SH3 domain binding"/>
    <property type="evidence" value="ECO:0007669"/>
    <property type="project" value="TreeGrafter"/>
</dbReference>
<sequence>MARMAEGSVLLSVTAEVLFHDGANWIRMDNNINSHSGLSSIKLIKSTNEAIYRIIAIRNMDNKRIVDQVIFHRLKYKEATPSFHQWRNEHKQVIGLSFANTQEARHFYSGVRQALDSVVNFQQQFVTVPTTNQDIMEDKRTNILSILVDTSTYQDPQNFHTYNFQQQDIYSNGANQVEEVNNCYSDSNGRKITSTPTNGCYENNNNQRVYGNKYINNQGQVVTNQQQNNLIRRASQGSNISSSTGGSLPGPYGQQNIIVLVIPSQNTAYSTNNNNNLNEINSNNNNLYSSSIVEQQQQSNQSQSNLPPPPNNIYQQNTNNSQNVAPPPPPPPPPPELKNLLSAKQKSFAEQLRLVQLNKSNVKGNDNIAIKPSLPSTNNSLKENGSSSKVQSGGKQDLISELADRLNKRKMNCSTDLGNEINSNNRTIDGISGGTKNCKSQQICGSVQIKNCSNISQKISSGSSIASQDELVIVSNNNESGSKIVTTEDLSRFKSEMMEAFSAELEKFRTEITQQLCSEIAKLFNNRQ</sequence>
<dbReference type="AlphaFoldDB" id="A0A8S9ZSC9"/>
<feature type="compositionally biased region" description="Polar residues" evidence="1">
    <location>
        <begin position="374"/>
        <end position="384"/>
    </location>
</feature>
<feature type="compositionally biased region" description="Low complexity" evidence="1">
    <location>
        <begin position="292"/>
        <end position="305"/>
    </location>
</feature>
<organism evidence="3 4">
    <name type="scientific">Meloidogyne graminicola</name>
    <dbReference type="NCBI Taxonomy" id="189291"/>
    <lineage>
        <taxon>Eukaryota</taxon>
        <taxon>Metazoa</taxon>
        <taxon>Ecdysozoa</taxon>
        <taxon>Nematoda</taxon>
        <taxon>Chromadorea</taxon>
        <taxon>Rhabditida</taxon>
        <taxon>Tylenchina</taxon>
        <taxon>Tylenchomorpha</taxon>
        <taxon>Tylenchoidea</taxon>
        <taxon>Meloidogynidae</taxon>
        <taxon>Meloidogyninae</taxon>
        <taxon>Meloidogyne</taxon>
    </lineage>
</organism>
<dbReference type="Proteomes" id="UP000605970">
    <property type="component" value="Unassembled WGS sequence"/>
</dbReference>
<evidence type="ECO:0000313" key="3">
    <source>
        <dbReference type="EMBL" id="KAF7636168.1"/>
    </source>
</evidence>
<dbReference type="InterPro" id="IPR000697">
    <property type="entry name" value="WH1/EVH1_dom"/>
</dbReference>